<protein>
    <submittedName>
        <fullName evidence="8">Bicyclomycin resistance protein</fullName>
    </submittedName>
</protein>
<feature type="transmembrane region" description="Helical" evidence="6">
    <location>
        <begin position="379"/>
        <end position="399"/>
    </location>
</feature>
<feature type="transmembrane region" description="Helical" evidence="6">
    <location>
        <begin position="53"/>
        <end position="71"/>
    </location>
</feature>
<dbReference type="InterPro" id="IPR011701">
    <property type="entry name" value="MFS"/>
</dbReference>
<proteinExistence type="predicted"/>
<dbReference type="Proteomes" id="UP000277498">
    <property type="component" value="Unassembled WGS sequence"/>
</dbReference>
<feature type="transmembrane region" description="Helical" evidence="6">
    <location>
        <begin position="314"/>
        <end position="333"/>
    </location>
</feature>
<evidence type="ECO:0000313" key="8">
    <source>
        <dbReference type="EMBL" id="VDC31924.1"/>
    </source>
</evidence>
<evidence type="ECO:0000256" key="1">
    <source>
        <dbReference type="ARBA" id="ARBA00004141"/>
    </source>
</evidence>
<feature type="transmembrane region" description="Helical" evidence="6">
    <location>
        <begin position="220"/>
        <end position="246"/>
    </location>
</feature>
<dbReference type="GO" id="GO:0042908">
    <property type="term" value="P:xenobiotic transport"/>
    <property type="evidence" value="ECO:0007669"/>
    <property type="project" value="UniProtKB-ARBA"/>
</dbReference>
<evidence type="ECO:0000313" key="9">
    <source>
        <dbReference type="Proteomes" id="UP000277498"/>
    </source>
</evidence>
<feature type="domain" description="Major facilitator superfamily (MFS) profile" evidence="7">
    <location>
        <begin position="16"/>
        <end position="403"/>
    </location>
</feature>
<evidence type="ECO:0000256" key="5">
    <source>
        <dbReference type="ARBA" id="ARBA00023136"/>
    </source>
</evidence>
<comment type="subcellular location">
    <subcellularLocation>
        <location evidence="1">Membrane</location>
        <topology evidence="1">Multi-pass membrane protein</topology>
    </subcellularLocation>
</comment>
<accession>A0A3P5XSF8</accession>
<feature type="transmembrane region" description="Helical" evidence="6">
    <location>
        <begin position="141"/>
        <end position="164"/>
    </location>
</feature>
<dbReference type="InterPro" id="IPR036259">
    <property type="entry name" value="MFS_trans_sf"/>
</dbReference>
<evidence type="ECO:0000256" key="2">
    <source>
        <dbReference type="ARBA" id="ARBA00022448"/>
    </source>
</evidence>
<keyword evidence="9" id="KW-1185">Reference proteome</keyword>
<dbReference type="PANTHER" id="PTHR23502">
    <property type="entry name" value="MAJOR FACILITATOR SUPERFAMILY"/>
    <property type="match status" value="1"/>
</dbReference>
<dbReference type="PROSITE" id="PS00216">
    <property type="entry name" value="SUGAR_TRANSPORT_1"/>
    <property type="match status" value="1"/>
</dbReference>
<dbReference type="PANTHER" id="PTHR23502:SF132">
    <property type="entry name" value="POLYAMINE TRANSPORTER 2-RELATED"/>
    <property type="match status" value="1"/>
</dbReference>
<dbReference type="CDD" id="cd17320">
    <property type="entry name" value="MFS_MdfA_MDR_like"/>
    <property type="match status" value="1"/>
</dbReference>
<organism evidence="8 9">
    <name type="scientific">Pseudogemmobacter humi</name>
    <dbReference type="NCBI Taxonomy" id="2483812"/>
    <lineage>
        <taxon>Bacteria</taxon>
        <taxon>Pseudomonadati</taxon>
        <taxon>Pseudomonadota</taxon>
        <taxon>Alphaproteobacteria</taxon>
        <taxon>Rhodobacterales</taxon>
        <taxon>Paracoccaceae</taxon>
        <taxon>Pseudogemmobacter</taxon>
    </lineage>
</organism>
<feature type="transmembrane region" description="Helical" evidence="6">
    <location>
        <begin position="286"/>
        <end position="308"/>
    </location>
</feature>
<reference evidence="8 9" key="1">
    <citation type="submission" date="2018-11" db="EMBL/GenBank/DDBJ databases">
        <authorList>
            <person name="Criscuolo A."/>
        </authorList>
    </citation>
    <scope>NUCLEOTIDE SEQUENCE [LARGE SCALE GENOMIC DNA]</scope>
    <source>
        <strain evidence="8">ACIP111625</strain>
    </source>
</reference>
<evidence type="ECO:0000256" key="6">
    <source>
        <dbReference type="SAM" id="Phobius"/>
    </source>
</evidence>
<keyword evidence="2" id="KW-0813">Transport</keyword>
<feature type="transmembrane region" description="Helical" evidence="6">
    <location>
        <begin position="345"/>
        <end position="367"/>
    </location>
</feature>
<dbReference type="GO" id="GO:0140115">
    <property type="term" value="P:export across plasma membrane"/>
    <property type="evidence" value="ECO:0007669"/>
    <property type="project" value="UniProtKB-ARBA"/>
</dbReference>
<dbReference type="RefSeq" id="WP_124087937.1">
    <property type="nucleotide sequence ID" value="NZ_UXAW01000090.1"/>
</dbReference>
<dbReference type="GO" id="GO:0005886">
    <property type="term" value="C:plasma membrane"/>
    <property type="evidence" value="ECO:0007669"/>
    <property type="project" value="TreeGrafter"/>
</dbReference>
<sequence>MTEQYHARPKLGQAEFIALIAMLFATIALSIDAMLPAISDIGRLLSPEAPNRAMLIIGAFFLGMGLGTFVSGPLSDAYGRKSIMMLGGGVYCAASLACYFAGSLEMLIVARVIQGIGAAGPRTVSLAMVRDMYRGREMARIMSFAMMVFMVAPAIAPLVGQAIIDIADWHAIFLAFVLFSLTSLVWLGLRQPETLARPDRIPLSPRTLLASAQDMFSHRIVVVTILIQALVMAVLVSLLSSIAPIFEQHFDRGVEFPYWFAMAAVFSAVGSFTNAKLVMTVGMRRVITITFAAVLAVSVATLGCLTWGDLSPTADFALFMIWMTSLFCMMSLTMGNLNALAMEPVGHIAGFAASIMAGLSTVLSVIIATPVSQAFDGSYLPLVLGAVIFLGLALALMALTRKPLSS</sequence>
<dbReference type="Pfam" id="PF07690">
    <property type="entry name" value="MFS_1"/>
    <property type="match status" value="1"/>
</dbReference>
<evidence type="ECO:0000256" key="4">
    <source>
        <dbReference type="ARBA" id="ARBA00022989"/>
    </source>
</evidence>
<keyword evidence="5 6" id="KW-0472">Membrane</keyword>
<feature type="transmembrane region" description="Helical" evidence="6">
    <location>
        <begin position="170"/>
        <end position="189"/>
    </location>
</feature>
<evidence type="ECO:0000256" key="3">
    <source>
        <dbReference type="ARBA" id="ARBA00022692"/>
    </source>
</evidence>
<dbReference type="PROSITE" id="PS50850">
    <property type="entry name" value="MFS"/>
    <property type="match status" value="1"/>
</dbReference>
<feature type="transmembrane region" description="Helical" evidence="6">
    <location>
        <begin position="258"/>
        <end position="279"/>
    </location>
</feature>
<evidence type="ECO:0000259" key="7">
    <source>
        <dbReference type="PROSITE" id="PS50850"/>
    </source>
</evidence>
<dbReference type="EMBL" id="UXAW01000090">
    <property type="protein sequence ID" value="VDC31924.1"/>
    <property type="molecule type" value="Genomic_DNA"/>
</dbReference>
<dbReference type="GO" id="GO:0022857">
    <property type="term" value="F:transmembrane transporter activity"/>
    <property type="evidence" value="ECO:0007669"/>
    <property type="project" value="InterPro"/>
</dbReference>
<keyword evidence="3 6" id="KW-0812">Transmembrane</keyword>
<dbReference type="AlphaFoldDB" id="A0A3P5XSF8"/>
<feature type="transmembrane region" description="Helical" evidence="6">
    <location>
        <begin position="83"/>
        <end position="102"/>
    </location>
</feature>
<feature type="transmembrane region" description="Helical" evidence="6">
    <location>
        <begin position="108"/>
        <end position="129"/>
    </location>
</feature>
<name>A0A3P5XSF8_9RHOB</name>
<dbReference type="OrthoDB" id="9800416at2"/>
<keyword evidence="4 6" id="KW-1133">Transmembrane helix</keyword>
<dbReference type="Gene3D" id="1.20.1720.10">
    <property type="entry name" value="Multidrug resistance protein D"/>
    <property type="match status" value="1"/>
</dbReference>
<dbReference type="InterPro" id="IPR005829">
    <property type="entry name" value="Sugar_transporter_CS"/>
</dbReference>
<dbReference type="InterPro" id="IPR020846">
    <property type="entry name" value="MFS_dom"/>
</dbReference>
<dbReference type="SUPFAM" id="SSF103473">
    <property type="entry name" value="MFS general substrate transporter"/>
    <property type="match status" value="1"/>
</dbReference>
<gene>
    <name evidence="8" type="primary">bcr</name>
    <name evidence="8" type="ORF">XINFAN_03229</name>
</gene>
<feature type="transmembrane region" description="Helical" evidence="6">
    <location>
        <begin position="16"/>
        <end position="38"/>
    </location>
</feature>